<organism evidence="2 3">
    <name type="scientific">Actinotalea fermentans</name>
    <dbReference type="NCBI Taxonomy" id="43671"/>
    <lineage>
        <taxon>Bacteria</taxon>
        <taxon>Bacillati</taxon>
        <taxon>Actinomycetota</taxon>
        <taxon>Actinomycetes</taxon>
        <taxon>Micrococcales</taxon>
        <taxon>Cellulomonadaceae</taxon>
        <taxon>Actinotalea</taxon>
    </lineage>
</organism>
<protein>
    <submittedName>
        <fullName evidence="2">Uncharacterized protein</fullName>
    </submittedName>
</protein>
<keyword evidence="3" id="KW-1185">Reference proteome</keyword>
<gene>
    <name evidence="2" type="ORF">AFE02nite_14410</name>
</gene>
<dbReference type="OrthoDB" id="5083508at2"/>
<evidence type="ECO:0000256" key="1">
    <source>
        <dbReference type="SAM" id="MobiDB-lite"/>
    </source>
</evidence>
<evidence type="ECO:0000313" key="3">
    <source>
        <dbReference type="Proteomes" id="UP000321484"/>
    </source>
</evidence>
<feature type="region of interest" description="Disordered" evidence="1">
    <location>
        <begin position="1"/>
        <end position="62"/>
    </location>
</feature>
<accession>A0A511YWX8</accession>
<dbReference type="AlphaFoldDB" id="A0A511YWX8"/>
<reference evidence="2 3" key="1">
    <citation type="submission" date="2019-07" db="EMBL/GenBank/DDBJ databases">
        <title>Whole genome shotgun sequence of Actinotalea fermentans NBRC 105374.</title>
        <authorList>
            <person name="Hosoyama A."/>
            <person name="Uohara A."/>
            <person name="Ohji S."/>
            <person name="Ichikawa N."/>
        </authorList>
    </citation>
    <scope>NUCLEOTIDE SEQUENCE [LARGE SCALE GENOMIC DNA]</scope>
    <source>
        <strain evidence="2 3">NBRC 105374</strain>
    </source>
</reference>
<name>A0A511YWX8_9CELL</name>
<comment type="caution">
    <text evidence="2">The sequence shown here is derived from an EMBL/GenBank/DDBJ whole genome shotgun (WGS) entry which is preliminary data.</text>
</comment>
<proteinExistence type="predicted"/>
<evidence type="ECO:0000313" key="2">
    <source>
        <dbReference type="EMBL" id="GEN79707.1"/>
    </source>
</evidence>
<dbReference type="EMBL" id="BJYK01000003">
    <property type="protein sequence ID" value="GEN79707.1"/>
    <property type="molecule type" value="Genomic_DNA"/>
</dbReference>
<feature type="compositionally biased region" description="Pro residues" evidence="1">
    <location>
        <begin position="52"/>
        <end position="62"/>
    </location>
</feature>
<dbReference type="NCBIfam" id="NF033521">
    <property type="entry name" value="lasso_leader_L3"/>
    <property type="match status" value="1"/>
</dbReference>
<dbReference type="Proteomes" id="UP000321484">
    <property type="component" value="Unassembled WGS sequence"/>
</dbReference>
<sequence>MTVFNPLGGYAPSTPRSPGRVPEGSPAMGYEKPQITEVGTVSDLTLGRHGGPRPPKPNHGVS</sequence>